<evidence type="ECO:0000313" key="3">
    <source>
        <dbReference type="Proteomes" id="UP000001935"/>
    </source>
</evidence>
<accession>Q2IEN1</accession>
<organism evidence="2 3">
    <name type="scientific">Anaeromyxobacter dehalogenans (strain 2CP-C)</name>
    <dbReference type="NCBI Taxonomy" id="290397"/>
    <lineage>
        <taxon>Bacteria</taxon>
        <taxon>Pseudomonadati</taxon>
        <taxon>Myxococcota</taxon>
        <taxon>Myxococcia</taxon>
        <taxon>Myxococcales</taxon>
        <taxon>Cystobacterineae</taxon>
        <taxon>Anaeromyxobacteraceae</taxon>
        <taxon>Anaeromyxobacter</taxon>
    </lineage>
</organism>
<dbReference type="RefSeq" id="WP_011422319.1">
    <property type="nucleotide sequence ID" value="NC_007760.1"/>
</dbReference>
<gene>
    <name evidence="2" type="ordered locus">Adeh_3269</name>
</gene>
<dbReference type="KEGG" id="ade:Adeh_3269"/>
<sequence>MPADEDPAMSDSSLARPVVTEPEQHVAPARHRRVGAKRCCFCDRENAGDVVDAGGDIGRVHRACFIEWDRREEALEMAALVALSLPDPGEFWSEREIAGEDPLAQAA</sequence>
<protein>
    <submittedName>
        <fullName evidence="2">Uncharacterized protein</fullName>
    </submittedName>
</protein>
<dbReference type="EMBL" id="CP000251">
    <property type="protein sequence ID" value="ABC83037.1"/>
    <property type="molecule type" value="Genomic_DNA"/>
</dbReference>
<evidence type="ECO:0000256" key="1">
    <source>
        <dbReference type="SAM" id="MobiDB-lite"/>
    </source>
</evidence>
<dbReference type="HOGENOM" id="CLU_2204558_0_0_7"/>
<dbReference type="Proteomes" id="UP000001935">
    <property type="component" value="Chromosome"/>
</dbReference>
<name>Q2IEN1_ANADE</name>
<evidence type="ECO:0000313" key="2">
    <source>
        <dbReference type="EMBL" id="ABC83037.1"/>
    </source>
</evidence>
<dbReference type="AlphaFoldDB" id="Q2IEN1"/>
<reference evidence="2 3" key="1">
    <citation type="submission" date="2006-01" db="EMBL/GenBank/DDBJ databases">
        <title>Complete sequence of Anaeromyxobacter dehalogenans 2CP-C.</title>
        <authorList>
            <consortium name="US DOE Joint Genome Institute"/>
            <person name="Copeland A."/>
            <person name="Lucas S."/>
            <person name="Lapidus A."/>
            <person name="Barry K."/>
            <person name="Detter J.C."/>
            <person name="Glavina T."/>
            <person name="Hammon N."/>
            <person name="Israni S."/>
            <person name="Pitluck S."/>
            <person name="Brettin T."/>
            <person name="Bruce D."/>
            <person name="Han C."/>
            <person name="Tapia R."/>
            <person name="Gilna P."/>
            <person name="Kiss H."/>
            <person name="Schmutz J."/>
            <person name="Larimer F."/>
            <person name="Land M."/>
            <person name="Kyrpides N."/>
            <person name="Anderson I."/>
            <person name="Sanford R.A."/>
            <person name="Ritalahti K.M."/>
            <person name="Thomas H.S."/>
            <person name="Kirby J.R."/>
            <person name="Zhulin I.B."/>
            <person name="Loeffler F.E."/>
            <person name="Richardson P."/>
        </authorList>
    </citation>
    <scope>NUCLEOTIDE SEQUENCE [LARGE SCALE GENOMIC DNA]</scope>
    <source>
        <strain evidence="2 3">2CP-C</strain>
    </source>
</reference>
<feature type="region of interest" description="Disordered" evidence="1">
    <location>
        <begin position="1"/>
        <end position="29"/>
    </location>
</feature>
<proteinExistence type="predicted"/>